<organism evidence="2 3">
    <name type="scientific">Candidatus Afipia apatlaquensis</name>
    <dbReference type="NCBI Taxonomy" id="2712852"/>
    <lineage>
        <taxon>Bacteria</taxon>
        <taxon>Pseudomonadati</taxon>
        <taxon>Pseudomonadota</taxon>
        <taxon>Alphaproteobacteria</taxon>
        <taxon>Hyphomicrobiales</taxon>
        <taxon>Nitrobacteraceae</taxon>
        <taxon>Afipia</taxon>
    </lineage>
</organism>
<name>A0A7C9RH69_9BRAD</name>
<keyword evidence="1" id="KW-0472">Membrane</keyword>
<feature type="transmembrane region" description="Helical" evidence="1">
    <location>
        <begin position="12"/>
        <end position="34"/>
    </location>
</feature>
<gene>
    <name evidence="2" type="ORF">G4V63_16985</name>
</gene>
<accession>A0A7C9RH69</accession>
<proteinExistence type="predicted"/>
<evidence type="ECO:0000256" key="1">
    <source>
        <dbReference type="SAM" id="Phobius"/>
    </source>
</evidence>
<keyword evidence="1" id="KW-1133">Transmembrane helix</keyword>
<feature type="transmembrane region" description="Helical" evidence="1">
    <location>
        <begin position="104"/>
        <end position="131"/>
    </location>
</feature>
<dbReference type="AlphaFoldDB" id="A0A7C9RH69"/>
<reference evidence="2" key="1">
    <citation type="submission" date="2020-02" db="EMBL/GenBank/DDBJ databases">
        <title>Draft genome sequence of Candidatus Afipia apatlaquensis IBT-C3, a potential strain for decolorization of textile dyes.</title>
        <authorList>
            <person name="Sanchez-Reyes A."/>
            <person name="Breton-Deval L."/>
            <person name="Mangelson H."/>
            <person name="Sanchez-Flores A."/>
        </authorList>
    </citation>
    <scope>NUCLEOTIDE SEQUENCE [LARGE SCALE GENOMIC DNA]</scope>
    <source>
        <strain evidence="2">IBT-C3</strain>
    </source>
</reference>
<keyword evidence="1" id="KW-0812">Transmembrane</keyword>
<dbReference type="Proteomes" id="UP000480266">
    <property type="component" value="Unassembled WGS sequence"/>
</dbReference>
<feature type="transmembrane region" description="Helical" evidence="1">
    <location>
        <begin position="74"/>
        <end position="92"/>
    </location>
</feature>
<feature type="transmembrane region" description="Helical" evidence="1">
    <location>
        <begin position="46"/>
        <end position="68"/>
    </location>
</feature>
<keyword evidence="3" id="KW-1185">Reference proteome</keyword>
<sequence>MSTIEPNWLSLVWFAGLATVCGVAFLIVAGKFPLESRPDAARSLPATLLIVGNVVLLAMLLAGTGIYGYVELRWSTLVVVSGLIFLFTPALFEEWRWPPRNATIELSVLVGIQILALAVLAKVGGSAFAILS</sequence>
<evidence type="ECO:0000313" key="2">
    <source>
        <dbReference type="EMBL" id="NGX96840.1"/>
    </source>
</evidence>
<evidence type="ECO:0000313" key="3">
    <source>
        <dbReference type="Proteomes" id="UP000480266"/>
    </source>
</evidence>
<comment type="caution">
    <text evidence="2">The sequence shown here is derived from an EMBL/GenBank/DDBJ whole genome shotgun (WGS) entry which is preliminary data.</text>
</comment>
<dbReference type="EMBL" id="JAAMRR010000871">
    <property type="protein sequence ID" value="NGX96840.1"/>
    <property type="molecule type" value="Genomic_DNA"/>
</dbReference>
<protein>
    <submittedName>
        <fullName evidence="2">Uncharacterized protein</fullName>
    </submittedName>
</protein>